<dbReference type="OrthoDB" id="10050276at2759"/>
<dbReference type="GO" id="GO:0005783">
    <property type="term" value="C:endoplasmic reticulum"/>
    <property type="evidence" value="ECO:0007669"/>
    <property type="project" value="UniProtKB-SubCell"/>
</dbReference>
<keyword evidence="7 18" id="KW-0808">Transferase</keyword>
<comment type="similarity">
    <text evidence="3">Belongs to the glycosyltransferase 65 family.</text>
</comment>
<accession>A0A210Q1R0</accession>
<evidence type="ECO:0000256" key="15">
    <source>
        <dbReference type="ARBA" id="ARBA00047273"/>
    </source>
</evidence>
<keyword evidence="13" id="KW-0119">Carbohydrate metabolism</keyword>
<dbReference type="InterPro" id="IPR039922">
    <property type="entry name" value="POFUT1"/>
</dbReference>
<dbReference type="Gene3D" id="3.40.50.11350">
    <property type="match status" value="1"/>
</dbReference>
<keyword evidence="8" id="KW-0256">Endoplasmic reticulum</keyword>
<comment type="catalytic activity">
    <reaction evidence="15">
        <text>L-threonyl-[protein] + GDP-beta-L-fucose = 3-O-(alpha-L-fucosyl)-L-threonyl-[protein] + GDP + H(+)</text>
        <dbReference type="Rhea" id="RHEA:70491"/>
        <dbReference type="Rhea" id="RHEA-COMP:11060"/>
        <dbReference type="Rhea" id="RHEA-COMP:17915"/>
        <dbReference type="ChEBI" id="CHEBI:15378"/>
        <dbReference type="ChEBI" id="CHEBI:30013"/>
        <dbReference type="ChEBI" id="CHEBI:57273"/>
        <dbReference type="ChEBI" id="CHEBI:58189"/>
        <dbReference type="ChEBI" id="CHEBI:189631"/>
        <dbReference type="EC" id="2.4.1.221"/>
    </reaction>
    <physiologicalReaction direction="left-to-right" evidence="15">
        <dbReference type="Rhea" id="RHEA:70492"/>
    </physiologicalReaction>
</comment>
<evidence type="ECO:0000256" key="17">
    <source>
        <dbReference type="SAM" id="SignalP"/>
    </source>
</evidence>
<evidence type="ECO:0000313" key="19">
    <source>
        <dbReference type="Proteomes" id="UP000242188"/>
    </source>
</evidence>
<dbReference type="CDD" id="cd11302">
    <property type="entry name" value="O-FucT-1"/>
    <property type="match status" value="1"/>
</dbReference>
<evidence type="ECO:0000256" key="14">
    <source>
        <dbReference type="ARBA" id="ARBA00033080"/>
    </source>
</evidence>
<evidence type="ECO:0000256" key="5">
    <source>
        <dbReference type="ARBA" id="ARBA00021745"/>
    </source>
</evidence>
<dbReference type="STRING" id="6573.A0A210Q1R0"/>
<evidence type="ECO:0000256" key="7">
    <source>
        <dbReference type="ARBA" id="ARBA00022679"/>
    </source>
</evidence>
<keyword evidence="12" id="KW-0294">Fucose metabolism</keyword>
<reference evidence="18 19" key="1">
    <citation type="journal article" date="2017" name="Nat. Ecol. Evol.">
        <title>Scallop genome provides insights into evolution of bilaterian karyotype and development.</title>
        <authorList>
            <person name="Wang S."/>
            <person name="Zhang J."/>
            <person name="Jiao W."/>
            <person name="Li J."/>
            <person name="Xun X."/>
            <person name="Sun Y."/>
            <person name="Guo X."/>
            <person name="Huan P."/>
            <person name="Dong B."/>
            <person name="Zhang L."/>
            <person name="Hu X."/>
            <person name="Sun X."/>
            <person name="Wang J."/>
            <person name="Zhao C."/>
            <person name="Wang Y."/>
            <person name="Wang D."/>
            <person name="Huang X."/>
            <person name="Wang R."/>
            <person name="Lv J."/>
            <person name="Li Y."/>
            <person name="Zhang Z."/>
            <person name="Liu B."/>
            <person name="Lu W."/>
            <person name="Hui Y."/>
            <person name="Liang J."/>
            <person name="Zhou Z."/>
            <person name="Hou R."/>
            <person name="Li X."/>
            <person name="Liu Y."/>
            <person name="Li H."/>
            <person name="Ning X."/>
            <person name="Lin Y."/>
            <person name="Zhao L."/>
            <person name="Xing Q."/>
            <person name="Dou J."/>
            <person name="Li Y."/>
            <person name="Mao J."/>
            <person name="Guo H."/>
            <person name="Dou H."/>
            <person name="Li T."/>
            <person name="Mu C."/>
            <person name="Jiang W."/>
            <person name="Fu Q."/>
            <person name="Fu X."/>
            <person name="Miao Y."/>
            <person name="Liu J."/>
            <person name="Yu Q."/>
            <person name="Li R."/>
            <person name="Liao H."/>
            <person name="Li X."/>
            <person name="Kong Y."/>
            <person name="Jiang Z."/>
            <person name="Chourrout D."/>
            <person name="Li R."/>
            <person name="Bao Z."/>
        </authorList>
    </citation>
    <scope>NUCLEOTIDE SEQUENCE [LARGE SCALE GENOMIC DNA]</scope>
    <source>
        <strain evidence="18 19">PY_sf001</strain>
    </source>
</reference>
<keyword evidence="17" id="KW-0732">Signal</keyword>
<dbReference type="InterPro" id="IPR019378">
    <property type="entry name" value="GDP-Fuc_O-FucTrfase"/>
</dbReference>
<evidence type="ECO:0000256" key="13">
    <source>
        <dbReference type="ARBA" id="ARBA00023277"/>
    </source>
</evidence>
<dbReference type="GO" id="GO:0007219">
    <property type="term" value="P:Notch signaling pathway"/>
    <property type="evidence" value="ECO:0007669"/>
    <property type="project" value="UniProtKB-KW"/>
</dbReference>
<dbReference type="Gene3D" id="3.40.50.11340">
    <property type="match status" value="1"/>
</dbReference>
<comment type="catalytic activity">
    <reaction evidence="16">
        <text>L-seryl-[protein] + GDP-beta-L-fucose = 3-O-(alpha-L-fucosyl)-L-seryl-[protein] + GDP + H(+)</text>
        <dbReference type="Rhea" id="RHEA:63644"/>
        <dbReference type="Rhea" id="RHEA-COMP:9863"/>
        <dbReference type="Rhea" id="RHEA-COMP:17914"/>
        <dbReference type="ChEBI" id="CHEBI:15378"/>
        <dbReference type="ChEBI" id="CHEBI:29999"/>
        <dbReference type="ChEBI" id="CHEBI:57273"/>
        <dbReference type="ChEBI" id="CHEBI:58189"/>
        <dbReference type="ChEBI" id="CHEBI:189632"/>
        <dbReference type="EC" id="2.4.1.221"/>
    </reaction>
    <physiologicalReaction direction="left-to-right" evidence="16">
        <dbReference type="Rhea" id="RHEA:63645"/>
    </physiologicalReaction>
</comment>
<comment type="caution">
    <text evidence="18">The sequence shown here is derived from an EMBL/GenBank/DDBJ whole genome shotgun (WGS) entry which is preliminary data.</text>
</comment>
<keyword evidence="9" id="KW-0914">Notch signaling pathway</keyword>
<evidence type="ECO:0000256" key="16">
    <source>
        <dbReference type="ARBA" id="ARBA00048647"/>
    </source>
</evidence>
<comment type="subcellular location">
    <subcellularLocation>
        <location evidence="1">Endoplasmic reticulum</location>
    </subcellularLocation>
</comment>
<dbReference type="AlphaFoldDB" id="A0A210Q1R0"/>
<keyword evidence="6 18" id="KW-0328">Glycosyltransferase</keyword>
<evidence type="ECO:0000256" key="11">
    <source>
        <dbReference type="ARBA" id="ARBA00023180"/>
    </source>
</evidence>
<evidence type="ECO:0000256" key="9">
    <source>
        <dbReference type="ARBA" id="ARBA00022976"/>
    </source>
</evidence>
<protein>
    <recommendedName>
        <fullName evidence="5">GDP-fucose protein O-fucosyltransferase 1</fullName>
        <ecNumber evidence="4">2.4.1.221</ecNumber>
    </recommendedName>
    <alternativeName>
        <fullName evidence="14">Peptide-O-fucosyltransferase 1</fullName>
    </alternativeName>
</protein>
<dbReference type="PANTHER" id="PTHR21420:SF10">
    <property type="entry name" value="GDP-FUCOSE PROTEIN O-FUCOSYLTRANSFERASE 1"/>
    <property type="match status" value="1"/>
</dbReference>
<feature type="chain" id="PRO_5013120769" description="GDP-fucose protein O-fucosyltransferase 1" evidence="17">
    <location>
        <begin position="21"/>
        <end position="376"/>
    </location>
</feature>
<evidence type="ECO:0000256" key="3">
    <source>
        <dbReference type="ARBA" id="ARBA00010626"/>
    </source>
</evidence>
<dbReference type="Proteomes" id="UP000242188">
    <property type="component" value="Unassembled WGS sequence"/>
</dbReference>
<evidence type="ECO:0000256" key="1">
    <source>
        <dbReference type="ARBA" id="ARBA00004240"/>
    </source>
</evidence>
<dbReference type="EC" id="2.4.1.221" evidence="4"/>
<dbReference type="GO" id="GO:0006004">
    <property type="term" value="P:fucose metabolic process"/>
    <property type="evidence" value="ECO:0007669"/>
    <property type="project" value="UniProtKB-KW"/>
</dbReference>
<proteinExistence type="inferred from homology"/>
<dbReference type="GO" id="GO:0046922">
    <property type="term" value="F:peptide-O-fucosyltransferase activity"/>
    <property type="evidence" value="ECO:0007669"/>
    <property type="project" value="UniProtKB-EC"/>
</dbReference>
<organism evidence="18 19">
    <name type="scientific">Mizuhopecten yessoensis</name>
    <name type="common">Japanese scallop</name>
    <name type="synonym">Patinopecten yessoensis</name>
    <dbReference type="NCBI Taxonomy" id="6573"/>
    <lineage>
        <taxon>Eukaryota</taxon>
        <taxon>Metazoa</taxon>
        <taxon>Spiralia</taxon>
        <taxon>Lophotrochozoa</taxon>
        <taxon>Mollusca</taxon>
        <taxon>Bivalvia</taxon>
        <taxon>Autobranchia</taxon>
        <taxon>Pteriomorphia</taxon>
        <taxon>Pectinida</taxon>
        <taxon>Pectinoidea</taxon>
        <taxon>Pectinidae</taxon>
        <taxon>Mizuhopecten</taxon>
    </lineage>
</organism>
<sequence>MALQVLVLGLSVVFISYTEAIDVDPKGYILYCPCMGRFGNQADHFLGSLGFAKALDRTLVLPPWVEYQFPKPRSVQVPFDTYFKVEPLRAYHRVMTMESFMKELAPTIWPPKDRTVMCYQARHGATKGNSCNAKDGNPFGPFWDTFNIDFTSSIFYGPLGYDLMNLHEMKRWRDKYPASQYPVLAFTGAPAAFPVQSYSVHLHQYLKWSTKVETKADKFIKENFPERAFVAIHLRLGTDFVKACEHIKDSPNMFAAAQCIGYNGEYGKTTKEMCYPSDDTIVRQVKNAVKRIKAKGVFVATDSRDLIEKMSKAMKNVKFAKLSEKNPHVDLAILGKADHFIGNCISTFSGFVKRERDYNNKSSEFWAFKKKSHDEL</sequence>
<dbReference type="UniPathway" id="UPA00378"/>
<evidence type="ECO:0000256" key="6">
    <source>
        <dbReference type="ARBA" id="ARBA00022676"/>
    </source>
</evidence>
<keyword evidence="11" id="KW-0325">Glycoprotein</keyword>
<comment type="pathway">
    <text evidence="2">Protein modification; protein glycosylation.</text>
</comment>
<evidence type="ECO:0000256" key="4">
    <source>
        <dbReference type="ARBA" id="ARBA00012196"/>
    </source>
</evidence>
<keyword evidence="19" id="KW-1185">Reference proteome</keyword>
<evidence type="ECO:0000256" key="12">
    <source>
        <dbReference type="ARBA" id="ARBA00023253"/>
    </source>
</evidence>
<keyword evidence="10" id="KW-1015">Disulfide bond</keyword>
<evidence type="ECO:0000256" key="2">
    <source>
        <dbReference type="ARBA" id="ARBA00004922"/>
    </source>
</evidence>
<feature type="signal peptide" evidence="17">
    <location>
        <begin position="1"/>
        <end position="20"/>
    </location>
</feature>
<gene>
    <name evidence="18" type="ORF">KP79_PYT04861</name>
</gene>
<dbReference type="EMBL" id="NEDP02005240">
    <property type="protein sequence ID" value="OWF42645.1"/>
    <property type="molecule type" value="Genomic_DNA"/>
</dbReference>
<dbReference type="Pfam" id="PF10250">
    <property type="entry name" value="O-FucT"/>
    <property type="match status" value="1"/>
</dbReference>
<evidence type="ECO:0000256" key="8">
    <source>
        <dbReference type="ARBA" id="ARBA00022824"/>
    </source>
</evidence>
<evidence type="ECO:0000313" key="18">
    <source>
        <dbReference type="EMBL" id="OWF42645.1"/>
    </source>
</evidence>
<dbReference type="PANTHER" id="PTHR21420">
    <property type="entry name" value="GDP-FUCOSE PROTEIN O-FUCOSYLTRANSFERASE 1"/>
    <property type="match status" value="1"/>
</dbReference>
<name>A0A210Q1R0_MIZYE</name>
<evidence type="ECO:0000256" key="10">
    <source>
        <dbReference type="ARBA" id="ARBA00023157"/>
    </source>
</evidence>